<name>A0A9J5X101_SOLCO</name>
<keyword evidence="2" id="KW-1185">Reference proteome</keyword>
<dbReference type="EMBL" id="JACXVP010000010">
    <property type="protein sequence ID" value="KAG5581351.1"/>
    <property type="molecule type" value="Genomic_DNA"/>
</dbReference>
<dbReference type="Proteomes" id="UP000824120">
    <property type="component" value="Chromosome 10"/>
</dbReference>
<accession>A0A9J5X101</accession>
<evidence type="ECO:0000313" key="1">
    <source>
        <dbReference type="EMBL" id="KAG5581351.1"/>
    </source>
</evidence>
<organism evidence="1 2">
    <name type="scientific">Solanum commersonii</name>
    <name type="common">Commerson's wild potato</name>
    <name type="synonym">Commerson's nightshade</name>
    <dbReference type="NCBI Taxonomy" id="4109"/>
    <lineage>
        <taxon>Eukaryota</taxon>
        <taxon>Viridiplantae</taxon>
        <taxon>Streptophyta</taxon>
        <taxon>Embryophyta</taxon>
        <taxon>Tracheophyta</taxon>
        <taxon>Spermatophyta</taxon>
        <taxon>Magnoliopsida</taxon>
        <taxon>eudicotyledons</taxon>
        <taxon>Gunneridae</taxon>
        <taxon>Pentapetalae</taxon>
        <taxon>asterids</taxon>
        <taxon>lamiids</taxon>
        <taxon>Solanales</taxon>
        <taxon>Solanaceae</taxon>
        <taxon>Solanoideae</taxon>
        <taxon>Solaneae</taxon>
        <taxon>Solanum</taxon>
    </lineage>
</organism>
<comment type="caution">
    <text evidence="1">The sequence shown here is derived from an EMBL/GenBank/DDBJ whole genome shotgun (WGS) entry which is preliminary data.</text>
</comment>
<gene>
    <name evidence="1" type="ORF">H5410_051978</name>
</gene>
<proteinExistence type="predicted"/>
<dbReference type="AlphaFoldDB" id="A0A9J5X101"/>
<sequence length="186" mass="21261">MNHEQLEEPSDKQLSHINFKLSSSILSTSFSSIVCSCIFVGKEQNRKAYQFNNEETLHGILDFLQKSYKTENLGGLHIKHTLDLIDSTKYCFRHRKRRNIITSRRKVKRVTCQSKISQRLTELLVLGMRDSGAGVGSRDGEPFVCLLCGGMSFIVLTLIPNDEQNETGSSIIKRQIIEKKKDKRKQ</sequence>
<reference evidence="1 2" key="1">
    <citation type="submission" date="2020-09" db="EMBL/GenBank/DDBJ databases">
        <title>De no assembly of potato wild relative species, Solanum commersonii.</title>
        <authorList>
            <person name="Cho K."/>
        </authorList>
    </citation>
    <scope>NUCLEOTIDE SEQUENCE [LARGE SCALE GENOMIC DNA]</scope>
    <source>
        <strain evidence="1">LZ3.2</strain>
        <tissue evidence="1">Leaf</tissue>
    </source>
</reference>
<protein>
    <submittedName>
        <fullName evidence="1">Uncharacterized protein</fullName>
    </submittedName>
</protein>
<evidence type="ECO:0000313" key="2">
    <source>
        <dbReference type="Proteomes" id="UP000824120"/>
    </source>
</evidence>